<sequence>MATASTTTWVWFCSDQRIRLLIIVDGGVLKGLMRQPICVLEARLEVCTLLLLIAFLMADLLFLFPFAGFIAEVAVAFVKATSFAHAEKKMVPGHHGCVPQGIGSSHAFLLFIALLVSLLSVSRHVCGWLSGHSFGQGS</sequence>
<comment type="caution">
    <text evidence="2">The sequence shown here is derived from an EMBL/GenBank/DDBJ whole genome shotgun (WGS) entry which is preliminary data.</text>
</comment>
<reference evidence="2 3" key="1">
    <citation type="journal article" date="2014" name="Agronomy (Basel)">
        <title>A Draft Genome Sequence for Ensete ventricosum, the Drought-Tolerant Tree Against Hunger.</title>
        <authorList>
            <person name="Harrison J."/>
            <person name="Moore K.A."/>
            <person name="Paszkiewicz K."/>
            <person name="Jones T."/>
            <person name="Grant M."/>
            <person name="Ambacheew D."/>
            <person name="Muzemil S."/>
            <person name="Studholme D.J."/>
        </authorList>
    </citation>
    <scope>NUCLEOTIDE SEQUENCE [LARGE SCALE GENOMIC DNA]</scope>
</reference>
<keyword evidence="1" id="KW-1133">Transmembrane helix</keyword>
<proteinExistence type="predicted"/>
<name>A0A426XED3_ENSVE</name>
<feature type="transmembrane region" description="Helical" evidence="1">
    <location>
        <begin position="49"/>
        <end position="78"/>
    </location>
</feature>
<evidence type="ECO:0000313" key="2">
    <source>
        <dbReference type="EMBL" id="RRT37822.1"/>
    </source>
</evidence>
<evidence type="ECO:0000256" key="1">
    <source>
        <dbReference type="SAM" id="Phobius"/>
    </source>
</evidence>
<accession>A0A426XED3</accession>
<dbReference type="AlphaFoldDB" id="A0A426XED3"/>
<dbReference type="Proteomes" id="UP000287651">
    <property type="component" value="Unassembled WGS sequence"/>
</dbReference>
<feature type="transmembrane region" description="Helical" evidence="1">
    <location>
        <begin position="98"/>
        <end position="121"/>
    </location>
</feature>
<gene>
    <name evidence="2" type="ORF">B296_00058644</name>
</gene>
<protein>
    <submittedName>
        <fullName evidence="2">Uncharacterized protein</fullName>
    </submittedName>
</protein>
<evidence type="ECO:0000313" key="3">
    <source>
        <dbReference type="Proteomes" id="UP000287651"/>
    </source>
</evidence>
<organism evidence="2 3">
    <name type="scientific">Ensete ventricosum</name>
    <name type="common">Abyssinian banana</name>
    <name type="synonym">Musa ensete</name>
    <dbReference type="NCBI Taxonomy" id="4639"/>
    <lineage>
        <taxon>Eukaryota</taxon>
        <taxon>Viridiplantae</taxon>
        <taxon>Streptophyta</taxon>
        <taxon>Embryophyta</taxon>
        <taxon>Tracheophyta</taxon>
        <taxon>Spermatophyta</taxon>
        <taxon>Magnoliopsida</taxon>
        <taxon>Liliopsida</taxon>
        <taxon>Zingiberales</taxon>
        <taxon>Musaceae</taxon>
        <taxon>Ensete</taxon>
    </lineage>
</organism>
<dbReference type="EMBL" id="AMZH03021841">
    <property type="protein sequence ID" value="RRT37822.1"/>
    <property type="molecule type" value="Genomic_DNA"/>
</dbReference>
<keyword evidence="1" id="KW-0472">Membrane</keyword>
<keyword evidence="1" id="KW-0812">Transmembrane</keyword>